<organism evidence="1">
    <name type="scientific">Attheya septentrionalis</name>
    <dbReference type="NCBI Taxonomy" id="420275"/>
    <lineage>
        <taxon>Eukaryota</taxon>
        <taxon>Sar</taxon>
        <taxon>Stramenopiles</taxon>
        <taxon>Ochrophyta</taxon>
        <taxon>Bacillariophyta</taxon>
        <taxon>Coscinodiscophyceae</taxon>
        <taxon>Chaetocerotophycidae</taxon>
        <taxon>Chaetocerotales</taxon>
        <taxon>Attheyaceae</taxon>
        <taxon>Attheya</taxon>
    </lineage>
</organism>
<evidence type="ECO:0000313" key="1">
    <source>
        <dbReference type="EMBL" id="CAD9808180.1"/>
    </source>
</evidence>
<name>A0A7S2U654_9STRA</name>
<protein>
    <submittedName>
        <fullName evidence="1">Uncharacterized protein</fullName>
    </submittedName>
</protein>
<proteinExistence type="predicted"/>
<accession>A0A7S2U654</accession>
<dbReference type="AlphaFoldDB" id="A0A7S2U654"/>
<gene>
    <name evidence="1" type="ORF">ASEP1449_LOCUS2</name>
</gene>
<sequence length="136" mass="15660">MESKDHVAGCRMNGDGYGTTVFECRLCHWTTSFQYDEASEPYYYETRDFCREAPPPSFVDPWASINVNAFVKTYNIHPDIVSKMKEFNLFHGPTLGLMKKLHLKALGFTNTEAEILSNAILDQERNLYTKNQTVNH</sequence>
<reference evidence="1" key="1">
    <citation type="submission" date="2021-01" db="EMBL/GenBank/DDBJ databases">
        <authorList>
            <person name="Corre E."/>
            <person name="Pelletier E."/>
            <person name="Niang G."/>
            <person name="Scheremetjew M."/>
            <person name="Finn R."/>
            <person name="Kale V."/>
            <person name="Holt S."/>
            <person name="Cochrane G."/>
            <person name="Meng A."/>
            <person name="Brown T."/>
            <person name="Cohen L."/>
        </authorList>
    </citation>
    <scope>NUCLEOTIDE SEQUENCE</scope>
    <source>
        <strain evidence="1">CCMP2084</strain>
    </source>
</reference>
<dbReference type="EMBL" id="HBHQ01000003">
    <property type="protein sequence ID" value="CAD9808180.1"/>
    <property type="molecule type" value="Transcribed_RNA"/>
</dbReference>